<dbReference type="EMBL" id="VSWD01000010">
    <property type="protein sequence ID" value="KAK3089776.1"/>
    <property type="molecule type" value="Genomic_DNA"/>
</dbReference>
<dbReference type="GO" id="GO:0005868">
    <property type="term" value="C:cytoplasmic dynein complex"/>
    <property type="evidence" value="ECO:0007669"/>
    <property type="project" value="TreeGrafter"/>
</dbReference>
<dbReference type="GO" id="GO:0005737">
    <property type="term" value="C:cytoplasm"/>
    <property type="evidence" value="ECO:0007669"/>
    <property type="project" value="TreeGrafter"/>
</dbReference>
<dbReference type="Gene3D" id="3.30.1140.40">
    <property type="entry name" value="Tctex-1"/>
    <property type="match status" value="1"/>
</dbReference>
<dbReference type="CDD" id="cd21451">
    <property type="entry name" value="DLC-like_TCTEX1D"/>
    <property type="match status" value="1"/>
</dbReference>
<comment type="caution">
    <text evidence="3">The sequence shown here is derived from an EMBL/GenBank/DDBJ whole genome shotgun (WGS) entry which is preliminary data.</text>
</comment>
<dbReference type="PANTHER" id="PTHR21255">
    <property type="entry name" value="T-COMPLEX-ASSOCIATED-TESTIS-EXPRESSED 1/ DYNEIN LIGHT CHAIN"/>
    <property type="match status" value="1"/>
</dbReference>
<keyword evidence="4" id="KW-1185">Reference proteome</keyword>
<dbReference type="AlphaFoldDB" id="A0AA88Y590"/>
<dbReference type="GO" id="GO:0007018">
    <property type="term" value="P:microtubule-based movement"/>
    <property type="evidence" value="ECO:0007669"/>
    <property type="project" value="TreeGrafter"/>
</dbReference>
<comment type="similarity">
    <text evidence="1">Belongs to the dynein light chain Tctex-type family.</text>
</comment>
<feature type="region of interest" description="Disordered" evidence="2">
    <location>
        <begin position="1"/>
        <end position="55"/>
    </location>
</feature>
<evidence type="ECO:0000256" key="2">
    <source>
        <dbReference type="SAM" id="MobiDB-lite"/>
    </source>
</evidence>
<feature type="compositionally biased region" description="Polar residues" evidence="2">
    <location>
        <begin position="1"/>
        <end position="10"/>
    </location>
</feature>
<organism evidence="3 4">
    <name type="scientific">Pinctada imbricata</name>
    <name type="common">Atlantic pearl-oyster</name>
    <name type="synonym">Pinctada martensii</name>
    <dbReference type="NCBI Taxonomy" id="66713"/>
    <lineage>
        <taxon>Eukaryota</taxon>
        <taxon>Metazoa</taxon>
        <taxon>Spiralia</taxon>
        <taxon>Lophotrochozoa</taxon>
        <taxon>Mollusca</taxon>
        <taxon>Bivalvia</taxon>
        <taxon>Autobranchia</taxon>
        <taxon>Pteriomorphia</taxon>
        <taxon>Pterioida</taxon>
        <taxon>Pterioidea</taxon>
        <taxon>Pteriidae</taxon>
        <taxon>Pinctada</taxon>
    </lineage>
</organism>
<evidence type="ECO:0000313" key="3">
    <source>
        <dbReference type="EMBL" id="KAK3089776.1"/>
    </source>
</evidence>
<evidence type="ECO:0000313" key="4">
    <source>
        <dbReference type="Proteomes" id="UP001186944"/>
    </source>
</evidence>
<dbReference type="GO" id="GO:0045505">
    <property type="term" value="F:dynein intermediate chain binding"/>
    <property type="evidence" value="ECO:0007669"/>
    <property type="project" value="TreeGrafter"/>
</dbReference>
<name>A0AA88Y590_PINIB</name>
<dbReference type="InterPro" id="IPR005334">
    <property type="entry name" value="Tctex-1-like"/>
</dbReference>
<accession>A0AA88Y590</accession>
<gene>
    <name evidence="3" type="ORF">FSP39_006420</name>
</gene>
<dbReference type="Pfam" id="PF03645">
    <property type="entry name" value="Tctex-1"/>
    <property type="match status" value="1"/>
</dbReference>
<sequence length="209" mass="23617">MQRSLSLIQKSTDKDCSKHASINTSEGRTDKHESPRRRNTMESPPVLQRTPTNVSSSSLVGLMASKRLARRLTSKLFSGRSSMMSSSRLSVPVQREPTYRMEPHSRVQIDKVKSIIESVLADNLTGSSYGVHSKTLCILLGEEIKEKVKKLQYDRYKVVTHVLIGELNNQGLEVASRCVWDTALDDYASCNFRNKNLFCTASVYMVYHE</sequence>
<dbReference type="InterPro" id="IPR038586">
    <property type="entry name" value="Tctex-1-like_sf"/>
</dbReference>
<dbReference type="PANTHER" id="PTHR21255:SF65">
    <property type="entry name" value="TCTEX1 DOMAIN-CONTAINING PROTEIN 2"/>
    <property type="match status" value="1"/>
</dbReference>
<evidence type="ECO:0000256" key="1">
    <source>
        <dbReference type="ARBA" id="ARBA00005361"/>
    </source>
</evidence>
<reference evidence="3" key="1">
    <citation type="submission" date="2019-08" db="EMBL/GenBank/DDBJ databases">
        <title>The improved chromosome-level genome for the pearl oyster Pinctada fucata martensii using PacBio sequencing and Hi-C.</title>
        <authorList>
            <person name="Zheng Z."/>
        </authorList>
    </citation>
    <scope>NUCLEOTIDE SEQUENCE</scope>
    <source>
        <strain evidence="3">ZZ-2019</strain>
        <tissue evidence="3">Adductor muscle</tissue>
    </source>
</reference>
<dbReference type="Proteomes" id="UP001186944">
    <property type="component" value="Unassembled WGS sequence"/>
</dbReference>
<protein>
    <submittedName>
        <fullName evidence="3">Uncharacterized protein</fullName>
    </submittedName>
</protein>
<proteinExistence type="inferred from homology"/>